<dbReference type="Proteomes" id="UP000199514">
    <property type="component" value="Unassembled WGS sequence"/>
</dbReference>
<evidence type="ECO:0000313" key="1">
    <source>
        <dbReference type="EMBL" id="SFC25366.1"/>
    </source>
</evidence>
<reference evidence="1 2" key="1">
    <citation type="submission" date="2016-10" db="EMBL/GenBank/DDBJ databases">
        <authorList>
            <person name="de Groot N.N."/>
        </authorList>
    </citation>
    <scope>NUCLEOTIDE SEQUENCE [LARGE SCALE GENOMIC DNA]</scope>
    <source>
        <strain evidence="1 2">DSM 6793</strain>
    </source>
</reference>
<accession>A0A1I1HNF8</accession>
<protein>
    <submittedName>
        <fullName evidence="1">Uncharacterized protein</fullName>
    </submittedName>
</protein>
<sequence length="70" mass="8120">MMGLSSCGCFTFSPPRCRVDGCHVRMIHAHGGQDFRGQPFWKRNQNPKVGQGFKKPQPNINAKKAWWKFW</sequence>
<proteinExistence type="predicted"/>
<name>A0A1I1HNF8_9BACT</name>
<evidence type="ECO:0000313" key="2">
    <source>
        <dbReference type="Proteomes" id="UP000199514"/>
    </source>
</evidence>
<organism evidence="1 2">
    <name type="scientific">Flexibacter flexilis DSM 6793</name>
    <dbReference type="NCBI Taxonomy" id="927664"/>
    <lineage>
        <taxon>Bacteria</taxon>
        <taxon>Pseudomonadati</taxon>
        <taxon>Bacteroidota</taxon>
        <taxon>Cytophagia</taxon>
        <taxon>Cytophagales</taxon>
        <taxon>Flexibacteraceae</taxon>
        <taxon>Flexibacter</taxon>
    </lineage>
</organism>
<dbReference type="EMBL" id="FOLE01000004">
    <property type="protein sequence ID" value="SFC25366.1"/>
    <property type="molecule type" value="Genomic_DNA"/>
</dbReference>
<keyword evidence="2" id="KW-1185">Reference proteome</keyword>
<gene>
    <name evidence="1" type="ORF">SAMN05421780_10429</name>
</gene>
<dbReference type="AlphaFoldDB" id="A0A1I1HNF8"/>